<dbReference type="PROSITE" id="PS50164">
    <property type="entry name" value="GIY_YIG"/>
    <property type="match status" value="1"/>
</dbReference>
<evidence type="ECO:0000313" key="2">
    <source>
        <dbReference type="EMBL" id="CUN56788.1"/>
    </source>
</evidence>
<gene>
    <name evidence="2" type="ORF">ERS852411_00110</name>
</gene>
<dbReference type="AlphaFoldDB" id="A0A173Y252"/>
<dbReference type="EMBL" id="CYZT01000003">
    <property type="protein sequence ID" value="CUN56788.1"/>
    <property type="molecule type" value="Genomic_DNA"/>
</dbReference>
<accession>A0A173Y252</accession>
<proteinExistence type="predicted"/>
<dbReference type="InterPro" id="IPR035901">
    <property type="entry name" value="GIY-YIG_endonuc_sf"/>
</dbReference>
<dbReference type="Proteomes" id="UP000095746">
    <property type="component" value="Unassembled WGS sequence"/>
</dbReference>
<sequence>MIKFSDFMPVDFPDKTKVKFNMNAGNTALRAWDYLLDDAPEWIAMNAHKRKQANNNLNHADYLLAFAQYYPYGPQYYIFGGMYRVEKILPEVFDAVGYKLTLLPDYVDYRKRLIIRLEKPIGRDIYNKPYQSVQRDFDPEVYELAPATKLGAFPGYSKVLLSHKDLQTIIKLDAPEWKNALSSVKGVYCITDRSTGQLYIGSATGDIAGIWQRWSSYADVTNLTGGNKAFEELKNNGADYIVENFSYSILEIFDMRTKREDIIQRESYWKRVFQTIKYGMNNN</sequence>
<evidence type="ECO:0000259" key="1">
    <source>
        <dbReference type="PROSITE" id="PS50164"/>
    </source>
</evidence>
<evidence type="ECO:0000313" key="3">
    <source>
        <dbReference type="Proteomes" id="UP000095746"/>
    </source>
</evidence>
<dbReference type="Gene3D" id="3.40.1440.10">
    <property type="entry name" value="GIY-YIG endonuclease"/>
    <property type="match status" value="1"/>
</dbReference>
<reference evidence="2 3" key="1">
    <citation type="submission" date="2015-09" db="EMBL/GenBank/DDBJ databases">
        <authorList>
            <consortium name="Pathogen Informatics"/>
        </authorList>
    </citation>
    <scope>NUCLEOTIDE SEQUENCE [LARGE SCALE GENOMIC DNA]</scope>
    <source>
        <strain evidence="2 3">2789STDY5608854</strain>
    </source>
</reference>
<keyword evidence="2" id="KW-0255">Endonuclease</keyword>
<feature type="domain" description="GIY-YIG" evidence="1">
    <location>
        <begin position="183"/>
        <end position="279"/>
    </location>
</feature>
<dbReference type="SUPFAM" id="SSF82771">
    <property type="entry name" value="GIY-YIG endonuclease"/>
    <property type="match status" value="1"/>
</dbReference>
<organism evidence="2 3">
    <name type="scientific">Flavonifractor plautii</name>
    <name type="common">Fusobacterium plautii</name>
    <dbReference type="NCBI Taxonomy" id="292800"/>
    <lineage>
        <taxon>Bacteria</taxon>
        <taxon>Bacillati</taxon>
        <taxon>Bacillota</taxon>
        <taxon>Clostridia</taxon>
        <taxon>Eubacteriales</taxon>
        <taxon>Oscillospiraceae</taxon>
        <taxon>Flavonifractor</taxon>
    </lineage>
</organism>
<name>A0A173Y252_FLAPL</name>
<protein>
    <submittedName>
        <fullName evidence="2">Group I intron endonuclease</fullName>
    </submittedName>
</protein>
<keyword evidence="2" id="KW-0540">Nuclease</keyword>
<dbReference type="RefSeq" id="WP_021632990.1">
    <property type="nucleotide sequence ID" value="NZ_JADNAN010000011.1"/>
</dbReference>
<dbReference type="GO" id="GO:0004519">
    <property type="term" value="F:endonuclease activity"/>
    <property type="evidence" value="ECO:0007669"/>
    <property type="project" value="UniProtKB-KW"/>
</dbReference>
<dbReference type="CDD" id="cd10446">
    <property type="entry name" value="GIY-YIG_unchar_1"/>
    <property type="match status" value="1"/>
</dbReference>
<dbReference type="InterPro" id="IPR000305">
    <property type="entry name" value="GIY-YIG_endonuc"/>
</dbReference>
<keyword evidence="2" id="KW-0378">Hydrolase</keyword>